<dbReference type="EMBL" id="JAAVTX010000002">
    <property type="protein sequence ID" value="NKE44237.1"/>
    <property type="molecule type" value="Genomic_DNA"/>
</dbReference>
<sequence>MVSVAFSLPGLPGVSASSPLPAAPLPQPVEPSDITLRVSGGKPLRMRGVMLAEATSWAPSIPAWHEVALYRTADGDCALAVRMLKKSSGETDIHHAEIFKTMEDALSWLEQFDPTADLAPEFDASDRRISTVDIALMAAALRQKADAVTRQWRGLLGELLYRFALPA</sequence>
<proteinExistence type="predicted"/>
<dbReference type="Proteomes" id="UP000765160">
    <property type="component" value="Unassembled WGS sequence"/>
</dbReference>
<keyword evidence="2" id="KW-1185">Reference proteome</keyword>
<comment type="caution">
    <text evidence="1">The sequence shown here is derived from an EMBL/GenBank/DDBJ whole genome shotgun (WGS) entry which is preliminary data.</text>
</comment>
<reference evidence="1 2" key="1">
    <citation type="submission" date="2020-03" db="EMBL/GenBank/DDBJ databases">
        <title>Roseomonas selenitidurans sp. nov. isolated from soil.</title>
        <authorList>
            <person name="Liu H."/>
        </authorList>
    </citation>
    <scope>NUCLEOTIDE SEQUENCE [LARGE SCALE GENOMIC DNA]</scope>
    <source>
        <strain evidence="1 2">JCM 15073</strain>
    </source>
</reference>
<gene>
    <name evidence="1" type="ORF">HB662_05575</name>
</gene>
<accession>A0ABX1EUH6</accession>
<organism evidence="1 2">
    <name type="scientific">Falsiroseomonas frigidaquae</name>
    <dbReference type="NCBI Taxonomy" id="487318"/>
    <lineage>
        <taxon>Bacteria</taxon>
        <taxon>Pseudomonadati</taxon>
        <taxon>Pseudomonadota</taxon>
        <taxon>Alphaproteobacteria</taxon>
        <taxon>Acetobacterales</taxon>
        <taxon>Roseomonadaceae</taxon>
        <taxon>Falsiroseomonas</taxon>
    </lineage>
</organism>
<dbReference type="RefSeq" id="WP_168048075.1">
    <property type="nucleotide sequence ID" value="NZ_JAATJR010000002.1"/>
</dbReference>
<protein>
    <submittedName>
        <fullName evidence="1">Uncharacterized protein</fullName>
    </submittedName>
</protein>
<name>A0ABX1EUH6_9PROT</name>
<evidence type="ECO:0000313" key="2">
    <source>
        <dbReference type="Proteomes" id="UP000765160"/>
    </source>
</evidence>
<evidence type="ECO:0000313" key="1">
    <source>
        <dbReference type="EMBL" id="NKE44237.1"/>
    </source>
</evidence>